<dbReference type="SUPFAM" id="SSF52121">
    <property type="entry name" value="Lumazine synthase"/>
    <property type="match status" value="1"/>
</dbReference>
<dbReference type="InterPro" id="IPR002180">
    <property type="entry name" value="LS/RS"/>
</dbReference>
<evidence type="ECO:0000313" key="7">
    <source>
        <dbReference type="EMBL" id="OIQ87775.1"/>
    </source>
</evidence>
<dbReference type="UniPathway" id="UPA00275">
    <property type="reaction ID" value="UER00404"/>
</dbReference>
<comment type="pathway">
    <text evidence="1">Cofactor biosynthesis; riboflavin biosynthesis; riboflavin from 2-hydroxy-3-oxobutyl phosphate and 5-amino-6-(D-ribitylamino)uracil: step 1/2.</text>
</comment>
<evidence type="ECO:0000256" key="5">
    <source>
        <dbReference type="ARBA" id="ARBA00022679"/>
    </source>
</evidence>
<name>A0A1J5R6U2_9ZZZZ</name>
<dbReference type="PANTHER" id="PTHR21058">
    <property type="entry name" value="6,7-DIMETHYL-8-RIBITYLLUMAZINE SYNTHASE DMRL SYNTHASE LUMAZINE SYNTHASE"/>
    <property type="match status" value="1"/>
</dbReference>
<organism evidence="7">
    <name type="scientific">mine drainage metagenome</name>
    <dbReference type="NCBI Taxonomy" id="410659"/>
    <lineage>
        <taxon>unclassified sequences</taxon>
        <taxon>metagenomes</taxon>
        <taxon>ecological metagenomes</taxon>
    </lineage>
</organism>
<gene>
    <name evidence="7" type="primary">ribH_9</name>
    <name evidence="7" type="ORF">GALL_303470</name>
</gene>
<dbReference type="AlphaFoldDB" id="A0A1J5R6U2"/>
<dbReference type="InterPro" id="IPR036467">
    <property type="entry name" value="LS/RS_sf"/>
</dbReference>
<accession>A0A1J5R6U2</accession>
<reference evidence="7" key="1">
    <citation type="submission" date="2016-10" db="EMBL/GenBank/DDBJ databases">
        <title>Sequence of Gallionella enrichment culture.</title>
        <authorList>
            <person name="Poehlein A."/>
            <person name="Muehling M."/>
            <person name="Daniel R."/>
        </authorList>
    </citation>
    <scope>NUCLEOTIDE SEQUENCE</scope>
</reference>
<dbReference type="PANTHER" id="PTHR21058:SF0">
    <property type="entry name" value="6,7-DIMETHYL-8-RIBITYLLUMAZINE SYNTHASE"/>
    <property type="match status" value="1"/>
</dbReference>
<dbReference type="InterPro" id="IPR034964">
    <property type="entry name" value="LS"/>
</dbReference>
<dbReference type="HAMAP" id="MF_00178">
    <property type="entry name" value="Lumazine_synth"/>
    <property type="match status" value="1"/>
</dbReference>
<dbReference type="Gene3D" id="3.40.50.960">
    <property type="entry name" value="Lumazine/riboflavin synthase"/>
    <property type="match status" value="1"/>
</dbReference>
<dbReference type="GO" id="GO:0005829">
    <property type="term" value="C:cytosol"/>
    <property type="evidence" value="ECO:0007669"/>
    <property type="project" value="TreeGrafter"/>
</dbReference>
<comment type="similarity">
    <text evidence="2">Belongs to the DMRL synthase family.</text>
</comment>
<evidence type="ECO:0000256" key="4">
    <source>
        <dbReference type="ARBA" id="ARBA00022619"/>
    </source>
</evidence>
<keyword evidence="5 7" id="KW-0808">Transferase</keyword>
<evidence type="ECO:0000256" key="1">
    <source>
        <dbReference type="ARBA" id="ARBA00004917"/>
    </source>
</evidence>
<comment type="caution">
    <text evidence="7">The sequence shown here is derived from an EMBL/GenBank/DDBJ whole genome shotgun (WGS) entry which is preliminary data.</text>
</comment>
<dbReference type="NCBIfam" id="TIGR00114">
    <property type="entry name" value="lumazine-synth"/>
    <property type="match status" value="1"/>
</dbReference>
<dbReference type="GO" id="GO:0000906">
    <property type="term" value="F:6,7-dimethyl-8-ribityllumazine synthase activity"/>
    <property type="evidence" value="ECO:0007669"/>
    <property type="project" value="UniProtKB-EC"/>
</dbReference>
<comment type="catalytic activity">
    <reaction evidence="6">
        <text>(2S)-2-hydroxy-3-oxobutyl phosphate + 5-amino-6-(D-ribitylamino)uracil = 6,7-dimethyl-8-(1-D-ribityl)lumazine + phosphate + 2 H2O + H(+)</text>
        <dbReference type="Rhea" id="RHEA:26152"/>
        <dbReference type="ChEBI" id="CHEBI:15377"/>
        <dbReference type="ChEBI" id="CHEBI:15378"/>
        <dbReference type="ChEBI" id="CHEBI:15934"/>
        <dbReference type="ChEBI" id="CHEBI:43474"/>
        <dbReference type="ChEBI" id="CHEBI:58201"/>
        <dbReference type="ChEBI" id="CHEBI:58830"/>
        <dbReference type="EC" id="2.5.1.78"/>
    </reaction>
</comment>
<evidence type="ECO:0000256" key="6">
    <source>
        <dbReference type="ARBA" id="ARBA00048785"/>
    </source>
</evidence>
<dbReference type="EMBL" id="MLJW01000404">
    <property type="protein sequence ID" value="OIQ87775.1"/>
    <property type="molecule type" value="Genomic_DNA"/>
</dbReference>
<evidence type="ECO:0000256" key="2">
    <source>
        <dbReference type="ARBA" id="ARBA00007424"/>
    </source>
</evidence>
<dbReference type="GO" id="GO:0009231">
    <property type="term" value="P:riboflavin biosynthetic process"/>
    <property type="evidence" value="ECO:0007669"/>
    <property type="project" value="UniProtKB-UniPathway"/>
</dbReference>
<dbReference type="EC" id="2.5.1.78" evidence="3"/>
<protein>
    <recommendedName>
        <fullName evidence="3">6,7-dimethyl-8-ribityllumazine synthase</fullName>
        <ecNumber evidence="3">2.5.1.78</ecNumber>
    </recommendedName>
</protein>
<sequence>MQHAPQGHDPALLDGSALRIGVVHARFNAELTDALAQSCRTELQRLGVADDALRMVGVPGALEVPQALAMLAESGEFDALIALGCVIRGETYHFELVCHTSAAGVQQVALEYGLPVANGIVTVETEAQARQRVDKGAECARVAVEMANLQLQLGGDEVAVAS</sequence>
<proteinExistence type="inferred from homology"/>
<keyword evidence="4" id="KW-0686">Riboflavin biosynthesis</keyword>
<dbReference type="GO" id="GO:0009349">
    <property type="term" value="C:riboflavin synthase complex"/>
    <property type="evidence" value="ECO:0007669"/>
    <property type="project" value="InterPro"/>
</dbReference>
<dbReference type="Pfam" id="PF00885">
    <property type="entry name" value="DMRL_synthase"/>
    <property type="match status" value="1"/>
</dbReference>
<evidence type="ECO:0000256" key="3">
    <source>
        <dbReference type="ARBA" id="ARBA00012664"/>
    </source>
</evidence>
<dbReference type="CDD" id="cd09209">
    <property type="entry name" value="Lumazine_synthase-I"/>
    <property type="match status" value="1"/>
</dbReference>